<dbReference type="SUPFAM" id="SSF50475">
    <property type="entry name" value="FMN-binding split barrel"/>
    <property type="match status" value="1"/>
</dbReference>
<dbReference type="PANTHER" id="PTHR35802">
    <property type="entry name" value="PROTEASE SYNTHASE AND SPORULATION PROTEIN PAI 2"/>
    <property type="match status" value="1"/>
</dbReference>
<evidence type="ECO:0000313" key="2">
    <source>
        <dbReference type="Proteomes" id="UP000327424"/>
    </source>
</evidence>
<dbReference type="EMBL" id="CP044399">
    <property type="protein sequence ID" value="QFI38061.1"/>
    <property type="molecule type" value="Genomic_DNA"/>
</dbReference>
<protein>
    <submittedName>
        <fullName evidence="1">FMN-binding negative transcriptional regulator</fullName>
    </submittedName>
</protein>
<dbReference type="Pfam" id="PF04299">
    <property type="entry name" value="FMN_bind_2"/>
    <property type="match status" value="1"/>
</dbReference>
<dbReference type="PIRSF" id="PIRSF010372">
    <property type="entry name" value="PaiB"/>
    <property type="match status" value="1"/>
</dbReference>
<evidence type="ECO:0000313" key="1">
    <source>
        <dbReference type="EMBL" id="QFI38061.1"/>
    </source>
</evidence>
<dbReference type="KEGG" id="mmaa:FR932_09465"/>
<reference evidence="1 2" key="1">
    <citation type="submission" date="2019-09" db="EMBL/GenBank/DDBJ databases">
        <title>Hybrid Assembly of the complete Genome of the Deep-Sea Bacterium Moritella marina from long Nanopore and Illumina reads.</title>
        <authorList>
            <person name="Magin S."/>
            <person name="Georgoulis A."/>
            <person name="Papadimitriou K."/>
            <person name="Iliakis G."/>
            <person name="Vorgias C.E."/>
        </authorList>
    </citation>
    <scope>NUCLEOTIDE SEQUENCE [LARGE SCALE GENOMIC DNA]</scope>
    <source>
        <strain evidence="1 2">MP-1</strain>
    </source>
</reference>
<dbReference type="PANTHER" id="PTHR35802:SF1">
    <property type="entry name" value="PROTEASE SYNTHASE AND SPORULATION PROTEIN PAI 2"/>
    <property type="match status" value="1"/>
</dbReference>
<dbReference type="AlphaFoldDB" id="A0A5J6WLE9"/>
<dbReference type="InterPro" id="IPR012349">
    <property type="entry name" value="Split_barrel_FMN-bd"/>
</dbReference>
<dbReference type="Proteomes" id="UP000327424">
    <property type="component" value="Chromosome"/>
</dbReference>
<proteinExistence type="predicted"/>
<name>A0A5J6WLE9_MORMI</name>
<dbReference type="OrthoDB" id="9794948at2"/>
<keyword evidence="2" id="KW-1185">Reference proteome</keyword>
<gene>
    <name evidence="1" type="ORF">FR932_09465</name>
</gene>
<organism evidence="1 2">
    <name type="scientific">Moritella marina ATCC 15381</name>
    <dbReference type="NCBI Taxonomy" id="1202962"/>
    <lineage>
        <taxon>Bacteria</taxon>
        <taxon>Pseudomonadati</taxon>
        <taxon>Pseudomonadota</taxon>
        <taxon>Gammaproteobacteria</taxon>
        <taxon>Alteromonadales</taxon>
        <taxon>Moritellaceae</taxon>
        <taxon>Moritella</taxon>
    </lineage>
</organism>
<dbReference type="Gene3D" id="2.30.110.10">
    <property type="entry name" value="Electron Transport, Fmn-binding Protein, Chain A"/>
    <property type="match status" value="1"/>
</dbReference>
<dbReference type="InterPro" id="IPR007396">
    <property type="entry name" value="TR_PAI2-type"/>
</dbReference>
<accession>A0A5J6WLE9</accession>
<dbReference type="RefSeq" id="WP_019441763.1">
    <property type="nucleotide sequence ID" value="NZ_ALOE01000022.1"/>
</dbReference>
<sequence>MYPAKHFQSRDQDLDLLFCVISQDPLATLVFIDTEQMPHISHIPCHFAVNNDVIVAHVSNDHPLAAKLNAASTSNDGVDISLIFHGESGYVSPNFVPIDEREGQMVPSWNYIKVHVTGCATAITAPADKYQQMALTSAHFEQYQAQPWTLDSASSTAINHMLKAITVFSVSIVGLEGRFKLSQNKSANMRSHIAEQLSLQGKKLLAQQMRSV</sequence>